<keyword evidence="2" id="KW-1185">Reference proteome</keyword>
<evidence type="ECO:0000313" key="2">
    <source>
        <dbReference type="Proteomes" id="UP001497472"/>
    </source>
</evidence>
<dbReference type="AlphaFoldDB" id="A0AAV1JXM6"/>
<gene>
    <name evidence="1" type="ORF">LNINA_LOCUS13209</name>
</gene>
<proteinExistence type="predicted"/>
<dbReference type="EMBL" id="CAVLEF010000277">
    <property type="protein sequence ID" value="CAK1554285.1"/>
    <property type="molecule type" value="Genomic_DNA"/>
</dbReference>
<reference evidence="1 2" key="1">
    <citation type="submission" date="2023-11" db="EMBL/GenBank/DDBJ databases">
        <authorList>
            <person name="Okamura Y."/>
        </authorList>
    </citation>
    <scope>NUCLEOTIDE SEQUENCE [LARGE SCALE GENOMIC DNA]</scope>
</reference>
<sequence>MFKVSVYTVVESTLLKDVKITTPRRPIPAQFEEQHVKIKIPITIQRSVQAKRRFRIDNHGIIPESFQTPSNYDGEKLYLRSTNVFGIGNKFNYYNNDRFIDLNKFNDKLRSIDYDKAPISDDYRNVERFSKLNDNSDFDSELPSENYNMDRFNDLNKFNDKLRSNDYDKAPMGDDYRNYDRFSKLNDNSDIPAWPSENSPPINGDRSFDESGIIKFDPFYDFPSRRNNRWSFLSGSDFSERRNDLKADKYLKNPNNDGNSIPMKYKREDENYRRQSTYMDSMNNIALTNYLKRLRMKKGRYD</sequence>
<organism evidence="1 2">
    <name type="scientific">Leptosia nina</name>
    <dbReference type="NCBI Taxonomy" id="320188"/>
    <lineage>
        <taxon>Eukaryota</taxon>
        <taxon>Metazoa</taxon>
        <taxon>Ecdysozoa</taxon>
        <taxon>Arthropoda</taxon>
        <taxon>Hexapoda</taxon>
        <taxon>Insecta</taxon>
        <taxon>Pterygota</taxon>
        <taxon>Neoptera</taxon>
        <taxon>Endopterygota</taxon>
        <taxon>Lepidoptera</taxon>
        <taxon>Glossata</taxon>
        <taxon>Ditrysia</taxon>
        <taxon>Papilionoidea</taxon>
        <taxon>Pieridae</taxon>
        <taxon>Pierinae</taxon>
        <taxon>Leptosia</taxon>
    </lineage>
</organism>
<name>A0AAV1JXM6_9NEOP</name>
<protein>
    <submittedName>
        <fullName evidence="1">Uncharacterized protein</fullName>
    </submittedName>
</protein>
<evidence type="ECO:0000313" key="1">
    <source>
        <dbReference type="EMBL" id="CAK1554285.1"/>
    </source>
</evidence>
<comment type="caution">
    <text evidence="1">The sequence shown here is derived from an EMBL/GenBank/DDBJ whole genome shotgun (WGS) entry which is preliminary data.</text>
</comment>
<dbReference type="Proteomes" id="UP001497472">
    <property type="component" value="Unassembled WGS sequence"/>
</dbReference>
<accession>A0AAV1JXM6</accession>